<dbReference type="Proteomes" id="UP001596282">
    <property type="component" value="Unassembled WGS sequence"/>
</dbReference>
<sequence length="220" mass="25372">MREKLTWLLLSLCNIVLLIRIGSLVLNRQQHVLKSWPTMFFWLWIGLLIISLGYLDWLTFISLRRAFTQQQQWWGSLLVAGGVLMALVMHPSVAAKQLTLKPVAAKTISRVVNHQTTHFDRSPVYFYVPNRHVTTIKKQISDMNTGDNGVIYMCNLKTAKQDLSAAQYRQLVKALKIRSQNVIVDFEPIDGDDTFKTYNHVEAADQFGQVMAKYQQQFAW</sequence>
<feature type="transmembrane region" description="Helical" evidence="1">
    <location>
        <begin position="39"/>
        <end position="61"/>
    </location>
</feature>
<dbReference type="EMBL" id="JBHSSC010000005">
    <property type="protein sequence ID" value="MFC6179939.1"/>
    <property type="molecule type" value="Genomic_DNA"/>
</dbReference>
<feature type="transmembrane region" description="Helical" evidence="1">
    <location>
        <begin position="7"/>
        <end position="27"/>
    </location>
</feature>
<evidence type="ECO:0000313" key="3">
    <source>
        <dbReference type="Proteomes" id="UP001596282"/>
    </source>
</evidence>
<keyword evidence="3" id="KW-1185">Reference proteome</keyword>
<protein>
    <submittedName>
        <fullName evidence="2">Uncharacterized protein</fullName>
    </submittedName>
</protein>
<feature type="transmembrane region" description="Helical" evidence="1">
    <location>
        <begin position="73"/>
        <end position="93"/>
    </location>
</feature>
<keyword evidence="1" id="KW-0812">Transmembrane</keyword>
<name>A0ABW1RWP1_9LACO</name>
<organism evidence="2 3">
    <name type="scientific">Lactiplantibacillus daowaiensis</name>
    <dbReference type="NCBI Taxonomy" id="2559918"/>
    <lineage>
        <taxon>Bacteria</taxon>
        <taxon>Bacillati</taxon>
        <taxon>Bacillota</taxon>
        <taxon>Bacilli</taxon>
        <taxon>Lactobacillales</taxon>
        <taxon>Lactobacillaceae</taxon>
        <taxon>Lactiplantibacillus</taxon>
    </lineage>
</organism>
<gene>
    <name evidence="2" type="ORF">ACFP5Y_01595</name>
</gene>
<evidence type="ECO:0000256" key="1">
    <source>
        <dbReference type="SAM" id="Phobius"/>
    </source>
</evidence>
<accession>A0ABW1RWP1</accession>
<reference evidence="3" key="1">
    <citation type="journal article" date="2019" name="Int. J. Syst. Evol. Microbiol.">
        <title>The Global Catalogue of Microorganisms (GCM) 10K type strain sequencing project: providing services to taxonomists for standard genome sequencing and annotation.</title>
        <authorList>
            <consortium name="The Broad Institute Genomics Platform"/>
            <consortium name="The Broad Institute Genome Sequencing Center for Infectious Disease"/>
            <person name="Wu L."/>
            <person name="Ma J."/>
        </authorList>
    </citation>
    <scope>NUCLEOTIDE SEQUENCE [LARGE SCALE GENOMIC DNA]</scope>
    <source>
        <strain evidence="3">CCM 8933</strain>
    </source>
</reference>
<proteinExistence type="predicted"/>
<comment type="caution">
    <text evidence="2">The sequence shown here is derived from an EMBL/GenBank/DDBJ whole genome shotgun (WGS) entry which is preliminary data.</text>
</comment>
<keyword evidence="1" id="KW-0472">Membrane</keyword>
<keyword evidence="1" id="KW-1133">Transmembrane helix</keyword>
<dbReference type="RefSeq" id="WP_137628114.1">
    <property type="nucleotide sequence ID" value="NZ_BJDJ01000006.1"/>
</dbReference>
<evidence type="ECO:0000313" key="2">
    <source>
        <dbReference type="EMBL" id="MFC6179939.1"/>
    </source>
</evidence>